<dbReference type="GO" id="GO:0005524">
    <property type="term" value="F:ATP binding"/>
    <property type="evidence" value="ECO:0007669"/>
    <property type="project" value="InterPro"/>
</dbReference>
<dbReference type="InterPro" id="IPR014729">
    <property type="entry name" value="Rossmann-like_a/b/a_fold"/>
</dbReference>
<keyword evidence="3" id="KW-0808">Transferase</keyword>
<feature type="transmembrane region" description="Helical" evidence="1">
    <location>
        <begin position="160"/>
        <end position="182"/>
    </location>
</feature>
<dbReference type="EMBL" id="CP039355">
    <property type="protein sequence ID" value="QCE15110.1"/>
    <property type="molecule type" value="Genomic_DNA"/>
</dbReference>
<keyword evidence="1" id="KW-0472">Membrane</keyword>
<sequence length="725" mass="79893">MKLIGDGADGRKVLVGVKLDPSSRELLTWALVKVAEPGDIVIALHVLDSITEGTASLLSLVKTFDSVLAVYEGFCNLKQVGLRLKVCRGDSVRKVLVQEAKTFGVSTVILGTSKSHHTVRSSAWVAKYCAKKLPKCISVFSVDNGKIAFRREANCGDRGFYLFSFLSASILFSCSALLFGSMCFVCEIEKSPEGSSLSPKSLAVYAKKNMKSCESCALQEIPGTGFERELCDDFEKGDSLALVPFKKLDDGPCFSVVVDNSKRKPGWSLLRNVFHHKKHSPKSSTKNTYIFQRALRQSSFHSSAVVHPDHKQIGIEQIDDSPLDGVSGAIVPFGSATIFTRPSISYESGNLPEELLILQEKYSSSCTLHSLQELVSATSNFAPENLVGKGGCSYVYRGCLPDAKELAVKILKPSENVVKEFVQEIEIITTLCHKNIISISGFCLEGNHLLLVYDFLSRGSLEENLHGNKADCSAFGWQERYKVAVGVAEALDYLHNGCAQAVIHRDVKSSNILLSDDFEPKLSDFGLASWGSSSSHVTCTDVAGTFGYLAPEYFMHGKVTDKIDVYAFGVVLLELLSNRRPINNECPKGQESLVMWATPILKGGKFHQLFDPNLGIEYDDGQMKRMVLAASLCITREPRLRPQISLILKLLRGDEEVTRWAEEEVNSPQEVDGFEEEPIPTNIQSHLNLALMDLEDDTLSISSTDQSISLEEYLQGRWSRCSSFD</sequence>
<dbReference type="SMART" id="SM00220">
    <property type="entry name" value="S_TKc"/>
    <property type="match status" value="1"/>
</dbReference>
<reference evidence="3 4" key="1">
    <citation type="submission" date="2019-04" db="EMBL/GenBank/DDBJ databases">
        <title>An improved genome assembly and genetic linkage map for asparagus bean, Vigna unguiculata ssp. sesquipedialis.</title>
        <authorList>
            <person name="Xia Q."/>
            <person name="Zhang R."/>
            <person name="Dong Y."/>
        </authorList>
    </citation>
    <scope>NUCLEOTIDE SEQUENCE [LARGE SCALE GENOMIC DNA]</scope>
    <source>
        <tissue evidence="3">Leaf</tissue>
    </source>
</reference>
<dbReference type="InterPro" id="IPR000719">
    <property type="entry name" value="Prot_kinase_dom"/>
</dbReference>
<dbReference type="Gene3D" id="3.30.200.20">
    <property type="entry name" value="Phosphorylase Kinase, domain 1"/>
    <property type="match status" value="1"/>
</dbReference>
<feature type="domain" description="Protein kinase" evidence="2">
    <location>
        <begin position="381"/>
        <end position="657"/>
    </location>
</feature>
<dbReference type="PROSITE" id="PS00108">
    <property type="entry name" value="PROTEIN_KINASE_ST"/>
    <property type="match status" value="1"/>
</dbReference>
<evidence type="ECO:0000313" key="4">
    <source>
        <dbReference type="Proteomes" id="UP000501690"/>
    </source>
</evidence>
<dbReference type="Gene3D" id="3.40.50.620">
    <property type="entry name" value="HUPs"/>
    <property type="match status" value="1"/>
</dbReference>
<proteinExistence type="predicted"/>
<evidence type="ECO:0000313" key="3">
    <source>
        <dbReference type="EMBL" id="QCE15110.1"/>
    </source>
</evidence>
<dbReference type="Proteomes" id="UP000501690">
    <property type="component" value="Linkage Group LG11"/>
</dbReference>
<dbReference type="FunFam" id="3.30.200.20:FF:000268">
    <property type="entry name" value="probable receptor-like serine/threonine-protein kinase At5g57670"/>
    <property type="match status" value="1"/>
</dbReference>
<evidence type="ECO:0000259" key="2">
    <source>
        <dbReference type="PROSITE" id="PS50011"/>
    </source>
</evidence>
<accession>A0A4D6NMP7</accession>
<dbReference type="PANTHER" id="PTHR47987:SF5">
    <property type="entry name" value="PROTEIN KINASE DOMAIN-CONTAINING PROTEIN"/>
    <property type="match status" value="1"/>
</dbReference>
<dbReference type="InterPro" id="IPR046958">
    <property type="entry name" value="RBK1/2/STUNTED"/>
</dbReference>
<name>A0A4D6NMP7_VIGUN</name>
<keyword evidence="1" id="KW-1133">Transmembrane helix</keyword>
<dbReference type="FunFam" id="3.40.50.620:FF:000177">
    <property type="entry name" value="probable receptor-like serine/threonine-protein kinase At5g57670"/>
    <property type="match status" value="1"/>
</dbReference>
<dbReference type="FunFam" id="1.10.510.10:FF:000284">
    <property type="entry name" value="Putative receptor-like serine/threonine-protein kinase"/>
    <property type="match status" value="1"/>
</dbReference>
<dbReference type="InterPro" id="IPR011009">
    <property type="entry name" value="Kinase-like_dom_sf"/>
</dbReference>
<dbReference type="InterPro" id="IPR008271">
    <property type="entry name" value="Ser/Thr_kinase_AS"/>
</dbReference>
<dbReference type="PANTHER" id="PTHR47987">
    <property type="entry name" value="OS08G0249100 PROTEIN"/>
    <property type="match status" value="1"/>
</dbReference>
<keyword evidence="1" id="KW-0812">Transmembrane</keyword>
<dbReference type="GO" id="GO:0004672">
    <property type="term" value="F:protein kinase activity"/>
    <property type="evidence" value="ECO:0007669"/>
    <property type="project" value="InterPro"/>
</dbReference>
<gene>
    <name evidence="3" type="ORF">DEO72_LG11g2118</name>
</gene>
<protein>
    <submittedName>
        <fullName evidence="3">Serine/threonine-protein kinase PBS1</fullName>
    </submittedName>
</protein>
<dbReference type="Pfam" id="PF00582">
    <property type="entry name" value="Usp"/>
    <property type="match status" value="1"/>
</dbReference>
<dbReference type="PROSITE" id="PS50011">
    <property type="entry name" value="PROTEIN_KINASE_DOM"/>
    <property type="match status" value="1"/>
</dbReference>
<dbReference type="InterPro" id="IPR006016">
    <property type="entry name" value="UspA"/>
</dbReference>
<dbReference type="Pfam" id="PF00069">
    <property type="entry name" value="Pkinase"/>
    <property type="match status" value="1"/>
</dbReference>
<keyword evidence="4" id="KW-1185">Reference proteome</keyword>
<dbReference type="Gene3D" id="1.10.510.10">
    <property type="entry name" value="Transferase(Phosphotransferase) domain 1"/>
    <property type="match status" value="1"/>
</dbReference>
<keyword evidence="3" id="KW-0418">Kinase</keyword>
<organism evidence="3 4">
    <name type="scientific">Vigna unguiculata</name>
    <name type="common">Cowpea</name>
    <dbReference type="NCBI Taxonomy" id="3917"/>
    <lineage>
        <taxon>Eukaryota</taxon>
        <taxon>Viridiplantae</taxon>
        <taxon>Streptophyta</taxon>
        <taxon>Embryophyta</taxon>
        <taxon>Tracheophyta</taxon>
        <taxon>Spermatophyta</taxon>
        <taxon>Magnoliopsida</taxon>
        <taxon>eudicotyledons</taxon>
        <taxon>Gunneridae</taxon>
        <taxon>Pentapetalae</taxon>
        <taxon>rosids</taxon>
        <taxon>fabids</taxon>
        <taxon>Fabales</taxon>
        <taxon>Fabaceae</taxon>
        <taxon>Papilionoideae</taxon>
        <taxon>50 kb inversion clade</taxon>
        <taxon>NPAAA clade</taxon>
        <taxon>indigoferoid/millettioid clade</taxon>
        <taxon>Phaseoleae</taxon>
        <taxon>Vigna</taxon>
    </lineage>
</organism>
<dbReference type="AlphaFoldDB" id="A0A4D6NMP7"/>
<dbReference type="SUPFAM" id="SSF56112">
    <property type="entry name" value="Protein kinase-like (PK-like)"/>
    <property type="match status" value="1"/>
</dbReference>
<dbReference type="CDD" id="cd00293">
    <property type="entry name" value="USP-like"/>
    <property type="match status" value="1"/>
</dbReference>
<dbReference type="SUPFAM" id="SSF52402">
    <property type="entry name" value="Adenine nucleotide alpha hydrolases-like"/>
    <property type="match status" value="1"/>
</dbReference>
<evidence type="ECO:0000256" key="1">
    <source>
        <dbReference type="SAM" id="Phobius"/>
    </source>
</evidence>